<name>A0A5M6INX2_9PROT</name>
<evidence type="ECO:0000256" key="3">
    <source>
        <dbReference type="ARBA" id="ARBA00022475"/>
    </source>
</evidence>
<dbReference type="InterPro" id="IPR011701">
    <property type="entry name" value="MFS"/>
</dbReference>
<evidence type="ECO:0000259" key="8">
    <source>
        <dbReference type="PROSITE" id="PS50850"/>
    </source>
</evidence>
<dbReference type="InterPro" id="IPR036259">
    <property type="entry name" value="MFS_trans_sf"/>
</dbReference>
<evidence type="ECO:0000256" key="1">
    <source>
        <dbReference type="ARBA" id="ARBA00004651"/>
    </source>
</evidence>
<evidence type="ECO:0000256" key="5">
    <source>
        <dbReference type="ARBA" id="ARBA00022989"/>
    </source>
</evidence>
<keyword evidence="6 7" id="KW-0472">Membrane</keyword>
<feature type="transmembrane region" description="Helical" evidence="7">
    <location>
        <begin position="126"/>
        <end position="144"/>
    </location>
</feature>
<comment type="subcellular location">
    <subcellularLocation>
        <location evidence="1">Cell membrane</location>
        <topology evidence="1">Multi-pass membrane protein</topology>
    </subcellularLocation>
</comment>
<dbReference type="InterPro" id="IPR020846">
    <property type="entry name" value="MFS_dom"/>
</dbReference>
<feature type="transmembrane region" description="Helical" evidence="7">
    <location>
        <begin position="188"/>
        <end position="210"/>
    </location>
</feature>
<evidence type="ECO:0000256" key="7">
    <source>
        <dbReference type="SAM" id="Phobius"/>
    </source>
</evidence>
<feature type="transmembrane region" description="Helical" evidence="7">
    <location>
        <begin position="93"/>
        <end position="114"/>
    </location>
</feature>
<dbReference type="Gene3D" id="1.20.1250.20">
    <property type="entry name" value="MFS general substrate transporter like domains"/>
    <property type="match status" value="1"/>
</dbReference>
<dbReference type="GO" id="GO:0022857">
    <property type="term" value="F:transmembrane transporter activity"/>
    <property type="evidence" value="ECO:0007669"/>
    <property type="project" value="InterPro"/>
</dbReference>
<feature type="transmembrane region" description="Helical" evidence="7">
    <location>
        <begin position="216"/>
        <end position="236"/>
    </location>
</feature>
<feature type="transmembrane region" description="Helical" evidence="7">
    <location>
        <begin position="290"/>
        <end position="311"/>
    </location>
</feature>
<dbReference type="Proteomes" id="UP000325255">
    <property type="component" value="Unassembled WGS sequence"/>
</dbReference>
<feature type="transmembrane region" description="Helical" evidence="7">
    <location>
        <begin position="436"/>
        <end position="455"/>
    </location>
</feature>
<evidence type="ECO:0000313" key="9">
    <source>
        <dbReference type="EMBL" id="KAA5609952.1"/>
    </source>
</evidence>
<reference evidence="9 10" key="1">
    <citation type="submission" date="2019-09" db="EMBL/GenBank/DDBJ databases">
        <title>Genome sequence of Rhodovastum atsumiense, a diverse member of the Acetobacteraceae family of non-sulfur purple photosynthetic bacteria.</title>
        <authorList>
            <person name="Meyer T."/>
            <person name="Kyndt J."/>
        </authorList>
    </citation>
    <scope>NUCLEOTIDE SEQUENCE [LARGE SCALE GENOMIC DNA]</scope>
    <source>
        <strain evidence="9 10">DSM 21279</strain>
    </source>
</reference>
<accession>A0A5M6INX2</accession>
<evidence type="ECO:0000256" key="6">
    <source>
        <dbReference type="ARBA" id="ARBA00023136"/>
    </source>
</evidence>
<dbReference type="SUPFAM" id="SSF103473">
    <property type="entry name" value="MFS general substrate transporter"/>
    <property type="match status" value="1"/>
</dbReference>
<evidence type="ECO:0000256" key="2">
    <source>
        <dbReference type="ARBA" id="ARBA00022448"/>
    </source>
</evidence>
<dbReference type="Pfam" id="PF07690">
    <property type="entry name" value="MFS_1"/>
    <property type="match status" value="1"/>
</dbReference>
<sequence>MRVLTGVMLCVLLGALDQTVVIPAVPAIAADLNGFGHLSWIVTAYLLTSVSCTPIYGKLSDIYGRRALLLPAIVLFVAASGLCGMAQDLGQLIVFRALQGMGGGGLMAMAQASIADVIAPRERGRYQAYLSGMWGIASVAGPVLGGLLVDHLSWRWIFWINLPLGIAALILSNRALRNLTVHRREVRIDYPGAVLMAGCVTASLLVMSWGGSSYPWASVQILGLSAVALGLLVALVAQERRSIEPLLPPRLFGHSVFTSAVSIAFLASAAMLGATFLLPLYFQLAHGVDAATSGTLLVPFLLASVAGAYASGQAARRFGRLKYVVLTGLAVATTGFALLTLLAASAGPVAIAALMVLMGAGLGTCMPSSLVIGQNAAERRDIGTATGALLLLRAMGGAFGSALAGAVLALSFGAALTQAGHAAGIDPGLLRTGFRAGFLACTVVSAAGLLVALLMRDLPLRSGN</sequence>
<evidence type="ECO:0000313" key="10">
    <source>
        <dbReference type="Proteomes" id="UP000325255"/>
    </source>
</evidence>
<feature type="transmembrane region" description="Helical" evidence="7">
    <location>
        <begin position="256"/>
        <end position="278"/>
    </location>
</feature>
<comment type="caution">
    <text evidence="9">The sequence shown here is derived from an EMBL/GenBank/DDBJ whole genome shotgun (WGS) entry which is preliminary data.</text>
</comment>
<protein>
    <submittedName>
        <fullName evidence="9">MFS transporter</fullName>
    </submittedName>
</protein>
<dbReference type="AlphaFoldDB" id="A0A5M6INX2"/>
<dbReference type="PROSITE" id="PS50850">
    <property type="entry name" value="MFS"/>
    <property type="match status" value="1"/>
</dbReference>
<organism evidence="9 10">
    <name type="scientific">Rhodovastum atsumiense</name>
    <dbReference type="NCBI Taxonomy" id="504468"/>
    <lineage>
        <taxon>Bacteria</taxon>
        <taxon>Pseudomonadati</taxon>
        <taxon>Pseudomonadota</taxon>
        <taxon>Alphaproteobacteria</taxon>
        <taxon>Acetobacterales</taxon>
        <taxon>Acetobacteraceae</taxon>
        <taxon>Rhodovastum</taxon>
    </lineage>
</organism>
<evidence type="ECO:0000256" key="4">
    <source>
        <dbReference type="ARBA" id="ARBA00022692"/>
    </source>
</evidence>
<dbReference type="PRINTS" id="PR01035">
    <property type="entry name" value="TCRTETA"/>
</dbReference>
<feature type="transmembrane region" description="Helical" evidence="7">
    <location>
        <begin position="156"/>
        <end position="176"/>
    </location>
</feature>
<keyword evidence="4 7" id="KW-0812">Transmembrane</keyword>
<feature type="transmembrane region" description="Helical" evidence="7">
    <location>
        <begin position="350"/>
        <end position="373"/>
    </location>
</feature>
<dbReference type="GO" id="GO:0005886">
    <property type="term" value="C:plasma membrane"/>
    <property type="evidence" value="ECO:0007669"/>
    <property type="project" value="UniProtKB-SubCell"/>
</dbReference>
<feature type="transmembrane region" description="Helical" evidence="7">
    <location>
        <begin position="394"/>
        <end position="416"/>
    </location>
</feature>
<keyword evidence="3" id="KW-1003">Cell membrane</keyword>
<dbReference type="FunFam" id="1.20.1720.10:FF:000004">
    <property type="entry name" value="EmrB/QacA family drug resistance transporter"/>
    <property type="match status" value="1"/>
</dbReference>
<keyword evidence="2" id="KW-0813">Transport</keyword>
<feature type="transmembrane region" description="Helical" evidence="7">
    <location>
        <begin position="323"/>
        <end position="344"/>
    </location>
</feature>
<dbReference type="EMBL" id="VWPK01000041">
    <property type="protein sequence ID" value="KAA5609952.1"/>
    <property type="molecule type" value="Genomic_DNA"/>
</dbReference>
<keyword evidence="10" id="KW-1185">Reference proteome</keyword>
<proteinExistence type="predicted"/>
<dbReference type="PANTHER" id="PTHR23501">
    <property type="entry name" value="MAJOR FACILITATOR SUPERFAMILY"/>
    <property type="match status" value="1"/>
</dbReference>
<feature type="transmembrane region" description="Helical" evidence="7">
    <location>
        <begin position="37"/>
        <end position="56"/>
    </location>
</feature>
<feature type="transmembrane region" description="Helical" evidence="7">
    <location>
        <begin position="68"/>
        <end position="87"/>
    </location>
</feature>
<dbReference type="OrthoDB" id="9771737at2"/>
<dbReference type="Gene3D" id="1.20.1720.10">
    <property type="entry name" value="Multidrug resistance protein D"/>
    <property type="match status" value="1"/>
</dbReference>
<dbReference type="CDD" id="cd17502">
    <property type="entry name" value="MFS_Azr1_MDR_like"/>
    <property type="match status" value="1"/>
</dbReference>
<dbReference type="PANTHER" id="PTHR23501:SF197">
    <property type="entry name" value="COMD"/>
    <property type="match status" value="1"/>
</dbReference>
<dbReference type="InterPro" id="IPR001958">
    <property type="entry name" value="Tet-R_TetA/multi-R_MdtG-like"/>
</dbReference>
<keyword evidence="5 7" id="KW-1133">Transmembrane helix</keyword>
<feature type="domain" description="Major facilitator superfamily (MFS) profile" evidence="8">
    <location>
        <begin position="3"/>
        <end position="460"/>
    </location>
</feature>
<gene>
    <name evidence="9" type="ORF">F1189_21730</name>
</gene>